<dbReference type="Proteomes" id="UP000461585">
    <property type="component" value="Unassembled WGS sequence"/>
</dbReference>
<keyword evidence="2" id="KW-1185">Reference proteome</keyword>
<dbReference type="AlphaFoldDB" id="A0A7X5HWP4"/>
<protein>
    <recommendedName>
        <fullName evidence="3">Transposase IS200-like domain-containing protein</fullName>
    </recommendedName>
</protein>
<dbReference type="RefSeq" id="WP_162370699.1">
    <property type="nucleotide sequence ID" value="NZ_JAAEEH010000025.1"/>
</dbReference>
<dbReference type="GO" id="GO:0006313">
    <property type="term" value="P:DNA transposition"/>
    <property type="evidence" value="ECO:0007669"/>
    <property type="project" value="InterPro"/>
</dbReference>
<dbReference type="GO" id="GO:0003677">
    <property type="term" value="F:DNA binding"/>
    <property type="evidence" value="ECO:0007669"/>
    <property type="project" value="InterPro"/>
</dbReference>
<evidence type="ECO:0008006" key="3">
    <source>
        <dbReference type="Google" id="ProtNLM"/>
    </source>
</evidence>
<dbReference type="GO" id="GO:0004803">
    <property type="term" value="F:transposase activity"/>
    <property type="evidence" value="ECO:0007669"/>
    <property type="project" value="InterPro"/>
</dbReference>
<evidence type="ECO:0000313" key="2">
    <source>
        <dbReference type="Proteomes" id="UP000461585"/>
    </source>
</evidence>
<dbReference type="SUPFAM" id="SSF143422">
    <property type="entry name" value="Transposase IS200-like"/>
    <property type="match status" value="1"/>
</dbReference>
<proteinExistence type="predicted"/>
<gene>
    <name evidence="1" type="ORF">GXN74_09500</name>
</gene>
<accession>A0A7X5HWP4</accession>
<sequence>MDSSPYRTNIFYYTLYGINRASLFRENADREHFLACLKAVKSRSNLHFFAYSLMEDSIKFLVGSQSGLDLQAMLVRLQKAYTRYYKKKYRWEGTLFSKRPVSKIMDFEGLFQDWLAEIHNSPVACRLAENPFDCYSSYRDYILQDDSIVDGRLLLSFLGEAPDKVRAIPRLLGPSFTREGGTGGTN</sequence>
<comment type="caution">
    <text evidence="1">The sequence shown here is derived from an EMBL/GenBank/DDBJ whole genome shotgun (WGS) entry which is preliminary data.</text>
</comment>
<organism evidence="1 2">
    <name type="scientific">Anaerotalea alkaliphila</name>
    <dbReference type="NCBI Taxonomy" id="2662126"/>
    <lineage>
        <taxon>Bacteria</taxon>
        <taxon>Bacillati</taxon>
        <taxon>Bacillota</taxon>
        <taxon>Clostridia</taxon>
        <taxon>Eubacteriales</taxon>
        <taxon>Anaerotalea</taxon>
    </lineage>
</organism>
<dbReference type="Gene3D" id="3.30.70.1290">
    <property type="entry name" value="Transposase IS200-like"/>
    <property type="match status" value="1"/>
</dbReference>
<dbReference type="EMBL" id="JAAEEH010000025">
    <property type="protein sequence ID" value="NDL67973.1"/>
    <property type="molecule type" value="Genomic_DNA"/>
</dbReference>
<name>A0A7X5HWP4_9FIRM</name>
<dbReference type="InterPro" id="IPR036515">
    <property type="entry name" value="Transposase_17_sf"/>
</dbReference>
<reference evidence="1 2" key="1">
    <citation type="submission" date="2020-01" db="EMBL/GenBank/DDBJ databases">
        <title>Anaeroalcalibacter tamaniensis gen. nov., sp. nov., moderately halophilic strictly anaerobic fermenter bacterium from mud volcano of Taman peninsula.</title>
        <authorList>
            <person name="Frolova A."/>
            <person name="Merkel A.Y."/>
            <person name="Slobodkin A.I."/>
        </authorList>
    </citation>
    <scope>NUCLEOTIDE SEQUENCE [LARGE SCALE GENOMIC DNA]</scope>
    <source>
        <strain evidence="1 2">F-3ap</strain>
    </source>
</reference>
<evidence type="ECO:0000313" key="1">
    <source>
        <dbReference type="EMBL" id="NDL67973.1"/>
    </source>
</evidence>